<feature type="transmembrane region" description="Helical" evidence="1">
    <location>
        <begin position="34"/>
        <end position="52"/>
    </location>
</feature>
<accession>A0A1Q4HJ92</accession>
<gene>
    <name evidence="2" type="ORF">BV510_05290</name>
</gene>
<keyword evidence="1" id="KW-1133">Transmembrane helix</keyword>
<comment type="caution">
    <text evidence="2">The sequence shown here is derived from an EMBL/GenBank/DDBJ whole genome shotgun (WGS) entry which is preliminary data.</text>
</comment>
<dbReference type="EMBL" id="MIJD01000033">
    <property type="protein sequence ID" value="OPE55403.1"/>
    <property type="molecule type" value="Genomic_DNA"/>
</dbReference>
<name>A0A1Q4HJ92_9MYCO</name>
<protein>
    <submittedName>
        <fullName evidence="2">Uncharacterized protein</fullName>
    </submittedName>
</protein>
<feature type="transmembrane region" description="Helical" evidence="1">
    <location>
        <begin position="58"/>
        <end position="76"/>
    </location>
</feature>
<evidence type="ECO:0000256" key="1">
    <source>
        <dbReference type="SAM" id="Phobius"/>
    </source>
</evidence>
<evidence type="ECO:0000313" key="2">
    <source>
        <dbReference type="EMBL" id="OPE55403.1"/>
    </source>
</evidence>
<keyword evidence="1" id="KW-0812">Transmembrane</keyword>
<proteinExistence type="predicted"/>
<dbReference type="AlphaFoldDB" id="A0A1Q4HJ92"/>
<keyword evidence="1" id="KW-0472">Membrane</keyword>
<dbReference type="Proteomes" id="UP000191039">
    <property type="component" value="Unassembled WGS sequence"/>
</dbReference>
<evidence type="ECO:0000313" key="3">
    <source>
        <dbReference type="Proteomes" id="UP000191039"/>
    </source>
</evidence>
<reference evidence="2 3" key="1">
    <citation type="submission" date="2016-09" db="EMBL/GenBank/DDBJ databases">
        <title>genome sequences of unsequenced Mycobacteria.</title>
        <authorList>
            <person name="Greninger A.L."/>
            <person name="Jerome K.R."/>
            <person name="Mcnair B."/>
            <person name="Wallis C."/>
            <person name="Fang F."/>
        </authorList>
    </citation>
    <scope>NUCLEOTIDE SEQUENCE [LARGE SCALE GENOMIC DNA]</scope>
    <source>
        <strain evidence="2 3">BM1</strain>
    </source>
</reference>
<organism evidence="2 3">
    <name type="scientific">Mycolicibacterium diernhoferi</name>
    <dbReference type="NCBI Taxonomy" id="1801"/>
    <lineage>
        <taxon>Bacteria</taxon>
        <taxon>Bacillati</taxon>
        <taxon>Actinomycetota</taxon>
        <taxon>Actinomycetes</taxon>
        <taxon>Mycobacteriales</taxon>
        <taxon>Mycobacteriaceae</taxon>
        <taxon>Mycolicibacterium</taxon>
    </lineage>
</organism>
<sequence length="78" mass="7999">MFRLAELWVTSYRGPVSTHTEINIAGVPWPMYKVVALILGALVLVAVGVIAASPGPAVLTAAAAATAVWLAGGVSARR</sequence>